<feature type="domain" description="Transcriptional repressor PaaX-like central Cas2-like" evidence="2">
    <location>
        <begin position="101"/>
        <end position="182"/>
    </location>
</feature>
<evidence type="ECO:0000313" key="4">
    <source>
        <dbReference type="Proteomes" id="UP000366872"/>
    </source>
</evidence>
<reference evidence="3 4" key="1">
    <citation type="submission" date="2019-04" db="EMBL/GenBank/DDBJ databases">
        <authorList>
            <person name="Van Vliet M D."/>
        </authorList>
    </citation>
    <scope>NUCLEOTIDE SEQUENCE [LARGE SCALE GENOMIC DNA]</scope>
    <source>
        <strain evidence="3 4">F1</strain>
    </source>
</reference>
<protein>
    <submittedName>
        <fullName evidence="3">Uncharacterized protein</fullName>
    </submittedName>
</protein>
<dbReference type="Pfam" id="PF20803">
    <property type="entry name" value="PaaX_M"/>
    <property type="match status" value="1"/>
</dbReference>
<keyword evidence="4" id="KW-1185">Reference proteome</keyword>
<dbReference type="Gene3D" id="3.30.70.2650">
    <property type="match status" value="1"/>
</dbReference>
<dbReference type="AlphaFoldDB" id="A0A6C2U1H6"/>
<dbReference type="InterPro" id="IPR048846">
    <property type="entry name" value="PaaX-like_central"/>
</dbReference>
<dbReference type="InterPro" id="IPR013225">
    <property type="entry name" value="PaaX_C"/>
</dbReference>
<accession>A0A6C2U1H6</accession>
<evidence type="ECO:0000313" key="3">
    <source>
        <dbReference type="EMBL" id="VGO13830.1"/>
    </source>
</evidence>
<dbReference type="EMBL" id="CAAHFG010000001">
    <property type="protein sequence ID" value="VGO13830.1"/>
    <property type="molecule type" value="Genomic_DNA"/>
</dbReference>
<organism evidence="3 4">
    <name type="scientific">Pontiella desulfatans</name>
    <dbReference type="NCBI Taxonomy" id="2750659"/>
    <lineage>
        <taxon>Bacteria</taxon>
        <taxon>Pseudomonadati</taxon>
        <taxon>Kiritimatiellota</taxon>
        <taxon>Kiritimatiellia</taxon>
        <taxon>Kiritimatiellales</taxon>
        <taxon>Pontiellaceae</taxon>
        <taxon>Pontiella</taxon>
    </lineage>
</organism>
<dbReference type="PANTHER" id="PTHR30319:SF1">
    <property type="entry name" value="TRANSCRIPTIONAL REPRESSOR PAAX"/>
    <property type="match status" value="1"/>
</dbReference>
<evidence type="ECO:0000259" key="1">
    <source>
        <dbReference type="Pfam" id="PF08223"/>
    </source>
</evidence>
<dbReference type="GO" id="GO:0006351">
    <property type="term" value="P:DNA-templated transcription"/>
    <property type="evidence" value="ECO:0007669"/>
    <property type="project" value="TreeGrafter"/>
</dbReference>
<proteinExistence type="predicted"/>
<dbReference type="Pfam" id="PF08223">
    <property type="entry name" value="PaaX_C"/>
    <property type="match status" value="1"/>
</dbReference>
<dbReference type="RefSeq" id="WP_136079370.1">
    <property type="nucleotide sequence ID" value="NZ_CAAHFG010000001.1"/>
</dbReference>
<dbReference type="PANTHER" id="PTHR30319">
    <property type="entry name" value="PHENYLACETIC ACID REGULATOR-RELATED TRANSCRIPTIONAL REPRESSOR"/>
    <property type="match status" value="1"/>
</dbReference>
<dbReference type="Proteomes" id="UP000366872">
    <property type="component" value="Unassembled WGS sequence"/>
</dbReference>
<feature type="domain" description="Transcriptional repressor PaaX-like C-terminal" evidence="1">
    <location>
        <begin position="186"/>
        <end position="270"/>
    </location>
</feature>
<sequence length="271" mass="31396">MKWETLHHPDISLPVIRRKVGEELVTLLDQTAGMVLSAGACDFYGHCYPSRKAFHASVNRLRKKGLLIAPHTDGTLPELRLTDEAESLVPVYYWPDKLWSKPWNRWWYVLMFDVPERERLYRDQLREFLKRLRFGCLQQSVWVTPRDVRPEYDDLDHAANVDSIAHLFEARTVLGHGNQSVVREAWNFDRLKSFHTQYLAAADKNLSLLLAGNHGHADLIQLLRMDNLAYSQAMVTDPLLPDELLPSGYLGKEVWDRHQRIVSQITDQATN</sequence>
<gene>
    <name evidence="3" type="ORF">PDESU_02387</name>
</gene>
<name>A0A6C2U1H6_PONDE</name>
<evidence type="ECO:0000259" key="2">
    <source>
        <dbReference type="Pfam" id="PF20803"/>
    </source>
</evidence>